<evidence type="ECO:0000313" key="3">
    <source>
        <dbReference type="Proteomes" id="UP001501480"/>
    </source>
</evidence>
<keyword evidence="3" id="KW-1185">Reference proteome</keyword>
<dbReference type="InterPro" id="IPR025375">
    <property type="entry name" value="DUF4365"/>
</dbReference>
<protein>
    <recommendedName>
        <fullName evidence="1">DUF4365 domain-containing protein</fullName>
    </recommendedName>
</protein>
<accession>A0ABP5HL22</accession>
<organism evidence="2 3">
    <name type="scientific">Aeromicrobium halocynthiae</name>
    <dbReference type="NCBI Taxonomy" id="560557"/>
    <lineage>
        <taxon>Bacteria</taxon>
        <taxon>Bacillati</taxon>
        <taxon>Actinomycetota</taxon>
        <taxon>Actinomycetes</taxon>
        <taxon>Propionibacteriales</taxon>
        <taxon>Nocardioidaceae</taxon>
        <taxon>Aeromicrobium</taxon>
    </lineage>
</organism>
<dbReference type="Proteomes" id="UP001501480">
    <property type="component" value="Unassembled WGS sequence"/>
</dbReference>
<reference evidence="3" key="1">
    <citation type="journal article" date="2019" name="Int. J. Syst. Evol. Microbiol.">
        <title>The Global Catalogue of Microorganisms (GCM) 10K type strain sequencing project: providing services to taxonomists for standard genome sequencing and annotation.</title>
        <authorList>
            <consortium name="The Broad Institute Genomics Platform"/>
            <consortium name="The Broad Institute Genome Sequencing Center for Infectious Disease"/>
            <person name="Wu L."/>
            <person name="Ma J."/>
        </authorList>
    </citation>
    <scope>NUCLEOTIDE SEQUENCE [LARGE SCALE GENOMIC DNA]</scope>
    <source>
        <strain evidence="3">JCM 15749</strain>
    </source>
</reference>
<sequence>MRVTRRGRGVGGRTYLRAMSYRAAARHVSAPRALHVLYPRPTMGTDAGDVTNKQKEWFSRSFLVAVAAAAKFPVELTLNDVDGVDATVRDGGITTDWQLKGTSSPQYSADGETLYFDLDVRTYNLFIGERNSSGYLGVVVMPDDDTRWVSVTPSELRLRHLGYWQKITGLPATDATSKVRIHLPVSQQLDIPSLREIMRAERERISA</sequence>
<feature type="domain" description="DUF4365" evidence="1">
    <location>
        <begin position="59"/>
        <end position="199"/>
    </location>
</feature>
<evidence type="ECO:0000259" key="1">
    <source>
        <dbReference type="Pfam" id="PF14280"/>
    </source>
</evidence>
<evidence type="ECO:0000313" key="2">
    <source>
        <dbReference type="EMBL" id="GAA2077492.1"/>
    </source>
</evidence>
<proteinExistence type="predicted"/>
<gene>
    <name evidence="2" type="ORF">GCM10009821_16420</name>
</gene>
<comment type="caution">
    <text evidence="2">The sequence shown here is derived from an EMBL/GenBank/DDBJ whole genome shotgun (WGS) entry which is preliminary data.</text>
</comment>
<name>A0ABP5HL22_9ACTN</name>
<dbReference type="EMBL" id="BAAAPY010000004">
    <property type="protein sequence ID" value="GAA2077492.1"/>
    <property type="molecule type" value="Genomic_DNA"/>
</dbReference>
<dbReference type="Pfam" id="PF14280">
    <property type="entry name" value="DUF4365"/>
    <property type="match status" value="1"/>
</dbReference>